<evidence type="ECO:0000256" key="5">
    <source>
        <dbReference type="ARBA" id="ARBA00023136"/>
    </source>
</evidence>
<keyword evidence="4 6" id="KW-1133">Transmembrane helix</keyword>
<sequence length="282" mass="31189">MQNLLSLIRFPNLLIMVLSQVLVQACLLFPELPLSEALHLKFWLLTLSTAFIGAAGYIINDYYDIKIDAINKPDKIIVGRELSRRKAMFGHLALSAAGVILGAMLSLKVGLVNLGAVLLLWGYSADLKKRPLSGNITIAFLAASMVLVVAVLAEIDNLGVWAYAAFAFVSTLIREIIKDLEDMKGDAAHGCRTLPIVAGIQKTRIVLYALLILFYSLVLAASFYRQNDTFFGVYLGLAVLAPGLMIGVQLRRSDRKRHFARISLLCKFMMLTGTLSMLFFRF</sequence>
<evidence type="ECO:0000256" key="4">
    <source>
        <dbReference type="ARBA" id="ARBA00022989"/>
    </source>
</evidence>
<keyword evidence="3 6" id="KW-0812">Transmembrane</keyword>
<accession>A0ABW0ED29</accession>
<dbReference type="Gene3D" id="1.10.357.140">
    <property type="entry name" value="UbiA prenyltransferase"/>
    <property type="match status" value="1"/>
</dbReference>
<feature type="transmembrane region" description="Helical" evidence="6">
    <location>
        <begin position="12"/>
        <end position="30"/>
    </location>
</feature>
<dbReference type="PANTHER" id="PTHR42723:SF1">
    <property type="entry name" value="CHLOROPHYLL SYNTHASE, CHLOROPLASTIC"/>
    <property type="match status" value="1"/>
</dbReference>
<dbReference type="InterPro" id="IPR050475">
    <property type="entry name" value="Prenyltransferase_related"/>
</dbReference>
<protein>
    <submittedName>
        <fullName evidence="7">Geranylgeranylglycerol-phosphate geranylgeranyltransferase</fullName>
    </submittedName>
</protein>
<dbReference type="RefSeq" id="WP_378016870.1">
    <property type="nucleotide sequence ID" value="NZ_JBHSKT010000004.1"/>
</dbReference>
<feature type="transmembrane region" description="Helical" evidence="6">
    <location>
        <begin position="158"/>
        <end position="177"/>
    </location>
</feature>
<evidence type="ECO:0000256" key="3">
    <source>
        <dbReference type="ARBA" id="ARBA00022692"/>
    </source>
</evidence>
<comment type="subcellular location">
    <subcellularLocation>
        <location evidence="1">Membrane</location>
        <topology evidence="1">Multi-pass membrane protein</topology>
    </subcellularLocation>
</comment>
<feature type="transmembrane region" description="Helical" evidence="6">
    <location>
        <begin position="262"/>
        <end position="280"/>
    </location>
</feature>
<keyword evidence="8" id="KW-1185">Reference proteome</keyword>
<organism evidence="7 8">
    <name type="scientific">Adhaeribacter terreus</name>
    <dbReference type="NCBI Taxonomy" id="529703"/>
    <lineage>
        <taxon>Bacteria</taxon>
        <taxon>Pseudomonadati</taxon>
        <taxon>Bacteroidota</taxon>
        <taxon>Cytophagia</taxon>
        <taxon>Cytophagales</taxon>
        <taxon>Hymenobacteraceae</taxon>
        <taxon>Adhaeribacter</taxon>
    </lineage>
</organism>
<evidence type="ECO:0000256" key="2">
    <source>
        <dbReference type="ARBA" id="ARBA00022475"/>
    </source>
</evidence>
<gene>
    <name evidence="7" type="ORF">ACFPIB_07765</name>
</gene>
<dbReference type="InterPro" id="IPR000537">
    <property type="entry name" value="UbiA_prenyltransferase"/>
</dbReference>
<feature type="transmembrane region" description="Helical" evidence="6">
    <location>
        <begin position="230"/>
        <end position="250"/>
    </location>
</feature>
<feature type="transmembrane region" description="Helical" evidence="6">
    <location>
        <begin position="205"/>
        <end position="224"/>
    </location>
</feature>
<comment type="caution">
    <text evidence="7">The sequence shown here is derived from an EMBL/GenBank/DDBJ whole genome shotgun (WGS) entry which is preliminary data.</text>
</comment>
<evidence type="ECO:0000313" key="8">
    <source>
        <dbReference type="Proteomes" id="UP001596161"/>
    </source>
</evidence>
<keyword evidence="5 6" id="KW-0472">Membrane</keyword>
<dbReference type="Gene3D" id="1.20.120.1780">
    <property type="entry name" value="UbiA prenyltransferase"/>
    <property type="match status" value="1"/>
</dbReference>
<name>A0ABW0ED29_9BACT</name>
<reference evidence="8" key="1">
    <citation type="journal article" date="2019" name="Int. J. Syst. Evol. Microbiol.">
        <title>The Global Catalogue of Microorganisms (GCM) 10K type strain sequencing project: providing services to taxonomists for standard genome sequencing and annotation.</title>
        <authorList>
            <consortium name="The Broad Institute Genomics Platform"/>
            <consortium name="The Broad Institute Genome Sequencing Center for Infectious Disease"/>
            <person name="Wu L."/>
            <person name="Ma J."/>
        </authorList>
    </citation>
    <scope>NUCLEOTIDE SEQUENCE [LARGE SCALE GENOMIC DNA]</scope>
    <source>
        <strain evidence="8">KACC 12602</strain>
    </source>
</reference>
<dbReference type="PANTHER" id="PTHR42723">
    <property type="entry name" value="CHLOROPHYLL SYNTHASE"/>
    <property type="match status" value="1"/>
</dbReference>
<feature type="transmembrane region" description="Helical" evidence="6">
    <location>
        <begin position="132"/>
        <end position="152"/>
    </location>
</feature>
<dbReference type="CDD" id="cd13961">
    <property type="entry name" value="PT_UbiA_DGGGPS"/>
    <property type="match status" value="1"/>
</dbReference>
<proteinExistence type="predicted"/>
<feature type="transmembrane region" description="Helical" evidence="6">
    <location>
        <begin position="42"/>
        <end position="59"/>
    </location>
</feature>
<dbReference type="EMBL" id="JBHSKT010000004">
    <property type="protein sequence ID" value="MFC5270500.1"/>
    <property type="molecule type" value="Genomic_DNA"/>
</dbReference>
<evidence type="ECO:0000313" key="7">
    <source>
        <dbReference type="EMBL" id="MFC5270500.1"/>
    </source>
</evidence>
<keyword evidence="2" id="KW-1003">Cell membrane</keyword>
<dbReference type="Proteomes" id="UP001596161">
    <property type="component" value="Unassembled WGS sequence"/>
</dbReference>
<dbReference type="InterPro" id="IPR044878">
    <property type="entry name" value="UbiA_sf"/>
</dbReference>
<dbReference type="Pfam" id="PF01040">
    <property type="entry name" value="UbiA"/>
    <property type="match status" value="1"/>
</dbReference>
<evidence type="ECO:0000256" key="6">
    <source>
        <dbReference type="SAM" id="Phobius"/>
    </source>
</evidence>
<feature type="transmembrane region" description="Helical" evidence="6">
    <location>
        <begin position="92"/>
        <end position="120"/>
    </location>
</feature>
<evidence type="ECO:0000256" key="1">
    <source>
        <dbReference type="ARBA" id="ARBA00004141"/>
    </source>
</evidence>